<feature type="compositionally biased region" description="Acidic residues" evidence="1">
    <location>
        <begin position="102"/>
        <end position="118"/>
    </location>
</feature>
<evidence type="ECO:0000313" key="4">
    <source>
        <dbReference type="EMBL" id="OQV18392.1"/>
    </source>
</evidence>
<dbReference type="SUPFAM" id="SSF49562">
    <property type="entry name" value="C2 domain (Calcium/lipid-binding domain, CaLB)"/>
    <property type="match status" value="2"/>
</dbReference>
<dbReference type="GO" id="GO:0000149">
    <property type="term" value="F:SNARE binding"/>
    <property type="evidence" value="ECO:0007669"/>
    <property type="project" value="TreeGrafter"/>
</dbReference>
<gene>
    <name evidence="4" type="ORF">BV898_07596</name>
</gene>
<dbReference type="PROSITE" id="PS50004">
    <property type="entry name" value="C2"/>
    <property type="match status" value="2"/>
</dbReference>
<evidence type="ECO:0000313" key="5">
    <source>
        <dbReference type="Proteomes" id="UP000192578"/>
    </source>
</evidence>
<keyword evidence="5" id="KW-1185">Reference proteome</keyword>
<keyword evidence="2" id="KW-0472">Membrane</keyword>
<feature type="domain" description="C2" evidence="3">
    <location>
        <begin position="140"/>
        <end position="261"/>
    </location>
</feature>
<dbReference type="PANTHER" id="PTHR10024">
    <property type="entry name" value="SYNAPTOTAGMIN"/>
    <property type="match status" value="1"/>
</dbReference>
<keyword evidence="2" id="KW-0812">Transmembrane</keyword>
<dbReference type="Proteomes" id="UP000192578">
    <property type="component" value="Unassembled WGS sequence"/>
</dbReference>
<dbReference type="GO" id="GO:0030424">
    <property type="term" value="C:axon"/>
    <property type="evidence" value="ECO:0007669"/>
    <property type="project" value="TreeGrafter"/>
</dbReference>
<sequence length="428" mass="48202">MMKKLERVSGPAVVGIVLTGALFIVCSVLAILAVIRKLRRKSSLELKSPTTDIQIAVMEKGVGIHKPTTERRRVQKVYKTATIASPPGSSPIGGALSAGYDQQDDTTEGEYDVDEDLDDDDGGSACTLIDEKENSKPPMTFGTLHFSVKYNFEKNALTVVVQRCENLISRTGCRKSIDPYVKLQLLPEKVHRAKTRVLRNTDSPIYNEEFTFFGLNYNQLQGMVIHFAIISFDRYSRDEVLGELLSPLSMIDLAQSDQETSLVKEICTRQKVQSQGRGEVLLSLCYQPATNRLTCVILKAKGLPRKNIMDLAARCSSCLEYWWRDPYMKLYLICNGQRIAKKKTHVKKHTLNPVFNESFVFDLPANIQGLEGVSLELLLLDFDRLTKNEVVGRLELGPNTLQDSAKKQWSDICTSPRRQIAEWHKLQD</sequence>
<dbReference type="Pfam" id="PF00168">
    <property type="entry name" value="C2"/>
    <property type="match status" value="2"/>
</dbReference>
<dbReference type="InterPro" id="IPR000008">
    <property type="entry name" value="C2_dom"/>
</dbReference>
<dbReference type="GO" id="GO:0005544">
    <property type="term" value="F:calcium-dependent phospholipid binding"/>
    <property type="evidence" value="ECO:0007669"/>
    <property type="project" value="TreeGrafter"/>
</dbReference>
<dbReference type="GO" id="GO:0001786">
    <property type="term" value="F:phosphatidylserine binding"/>
    <property type="evidence" value="ECO:0007669"/>
    <property type="project" value="TreeGrafter"/>
</dbReference>
<dbReference type="AlphaFoldDB" id="A0A1W0WT71"/>
<accession>A0A1W0WT71</accession>
<feature type="region of interest" description="Disordered" evidence="1">
    <location>
        <begin position="88"/>
        <end position="118"/>
    </location>
</feature>
<dbReference type="OrthoDB" id="67700at2759"/>
<evidence type="ECO:0000259" key="3">
    <source>
        <dbReference type="PROSITE" id="PS50004"/>
    </source>
</evidence>
<reference evidence="5" key="1">
    <citation type="submission" date="2017-01" db="EMBL/GenBank/DDBJ databases">
        <title>Comparative genomics of anhydrobiosis in the tardigrade Hypsibius dujardini.</title>
        <authorList>
            <person name="Yoshida Y."/>
            <person name="Koutsovoulos G."/>
            <person name="Laetsch D."/>
            <person name="Stevens L."/>
            <person name="Kumar S."/>
            <person name="Horikawa D."/>
            <person name="Ishino K."/>
            <person name="Komine S."/>
            <person name="Tomita M."/>
            <person name="Blaxter M."/>
            <person name="Arakawa K."/>
        </authorList>
    </citation>
    <scope>NUCLEOTIDE SEQUENCE [LARGE SCALE GENOMIC DNA]</scope>
    <source>
        <strain evidence="5">Z151</strain>
    </source>
</reference>
<dbReference type="GO" id="GO:0005509">
    <property type="term" value="F:calcium ion binding"/>
    <property type="evidence" value="ECO:0007669"/>
    <property type="project" value="TreeGrafter"/>
</dbReference>
<dbReference type="GO" id="GO:0098793">
    <property type="term" value="C:presynapse"/>
    <property type="evidence" value="ECO:0007669"/>
    <property type="project" value="GOC"/>
</dbReference>
<dbReference type="EMBL" id="MTYJ01000050">
    <property type="protein sequence ID" value="OQV18392.1"/>
    <property type="molecule type" value="Genomic_DNA"/>
</dbReference>
<comment type="caution">
    <text evidence="4">The sequence shown here is derived from an EMBL/GenBank/DDBJ whole genome shotgun (WGS) entry which is preliminary data.</text>
</comment>
<dbReference type="Gene3D" id="2.60.40.150">
    <property type="entry name" value="C2 domain"/>
    <property type="match status" value="2"/>
</dbReference>
<dbReference type="GO" id="GO:0005886">
    <property type="term" value="C:plasma membrane"/>
    <property type="evidence" value="ECO:0007669"/>
    <property type="project" value="TreeGrafter"/>
</dbReference>
<dbReference type="GO" id="GO:0070382">
    <property type="term" value="C:exocytic vesicle"/>
    <property type="evidence" value="ECO:0007669"/>
    <property type="project" value="TreeGrafter"/>
</dbReference>
<feature type="transmembrane region" description="Helical" evidence="2">
    <location>
        <begin position="12"/>
        <end position="35"/>
    </location>
</feature>
<keyword evidence="2" id="KW-1133">Transmembrane helix</keyword>
<dbReference type="SMART" id="SM00239">
    <property type="entry name" value="C2"/>
    <property type="match status" value="2"/>
</dbReference>
<proteinExistence type="predicted"/>
<evidence type="ECO:0000256" key="2">
    <source>
        <dbReference type="SAM" id="Phobius"/>
    </source>
</evidence>
<dbReference type="InterPro" id="IPR035892">
    <property type="entry name" value="C2_domain_sf"/>
</dbReference>
<dbReference type="GO" id="GO:0030276">
    <property type="term" value="F:clathrin binding"/>
    <property type="evidence" value="ECO:0007669"/>
    <property type="project" value="TreeGrafter"/>
</dbReference>
<protein>
    <submittedName>
        <fullName evidence="4">Synaptotagmin-11</fullName>
    </submittedName>
</protein>
<organism evidence="4 5">
    <name type="scientific">Hypsibius exemplaris</name>
    <name type="common">Freshwater tardigrade</name>
    <dbReference type="NCBI Taxonomy" id="2072580"/>
    <lineage>
        <taxon>Eukaryota</taxon>
        <taxon>Metazoa</taxon>
        <taxon>Ecdysozoa</taxon>
        <taxon>Tardigrada</taxon>
        <taxon>Eutardigrada</taxon>
        <taxon>Parachela</taxon>
        <taxon>Hypsibioidea</taxon>
        <taxon>Hypsibiidae</taxon>
        <taxon>Hypsibius</taxon>
    </lineage>
</organism>
<dbReference type="FunFam" id="2.60.40.150:FF:000039">
    <property type="entry name" value="Synaptotagmin 11"/>
    <property type="match status" value="1"/>
</dbReference>
<name>A0A1W0WT71_HYPEX</name>
<evidence type="ECO:0000256" key="1">
    <source>
        <dbReference type="SAM" id="MobiDB-lite"/>
    </source>
</evidence>
<dbReference type="PANTHER" id="PTHR10024:SF369">
    <property type="entry name" value="FI18813P1"/>
    <property type="match status" value="1"/>
</dbReference>
<dbReference type="GO" id="GO:0048791">
    <property type="term" value="P:calcium ion-regulated exocytosis of neurotransmitter"/>
    <property type="evidence" value="ECO:0007669"/>
    <property type="project" value="TreeGrafter"/>
</dbReference>
<feature type="domain" description="C2" evidence="3">
    <location>
        <begin position="276"/>
        <end position="424"/>
    </location>
</feature>
<dbReference type="GO" id="GO:0006906">
    <property type="term" value="P:vesicle fusion"/>
    <property type="evidence" value="ECO:0007669"/>
    <property type="project" value="TreeGrafter"/>
</dbReference>